<sequence length="268" mass="29764">MTHHIFALRGTSETLHSKQNLITRAFTQHGPTDLRDYAFHDIAYPASITVVNERRDLFGASLAASLDAGVWALKQRWDLVKPGPDDTVTIVGYSLGALVALRALKQGLKPTKVILVANPSLRVGKRLVPTTKQPPSGYYGISADILTDAVPSPCPVFNVAHPEDPIVFSHPKSPLRRIAPWLWYFDVDEPGPWLRDLQRRVVGGEVLDIRFLFSPGYRQALDEAPNDLLDYAIRGRHTRAYEEAAWTRPGMTPTTGLKVIGNLMRPSV</sequence>
<reference evidence="1 2" key="1">
    <citation type="submission" date="2019-10" db="EMBL/GenBank/DDBJ databases">
        <authorList>
            <person name="Johnson B.J."/>
            <person name="Garlena R.A."/>
            <person name="Russell D.A."/>
            <person name="Pope W.H."/>
            <person name="Jacobs-Sera D."/>
            <person name="Hatfull G.F."/>
        </authorList>
    </citation>
    <scope>NUCLEOTIDE SEQUENCE [LARGE SCALE GENOMIC DNA]</scope>
</reference>
<dbReference type="EMBL" id="MN586015">
    <property type="protein sequence ID" value="QGJ92151.1"/>
    <property type="molecule type" value="Genomic_DNA"/>
</dbReference>
<protein>
    <submittedName>
        <fullName evidence="1">Lysin B</fullName>
    </submittedName>
</protein>
<evidence type="ECO:0000313" key="1">
    <source>
        <dbReference type="EMBL" id="QGJ92151.1"/>
    </source>
</evidence>
<dbReference type="SUPFAM" id="SSF53474">
    <property type="entry name" value="alpha/beta-Hydrolases"/>
    <property type="match status" value="1"/>
</dbReference>
<accession>A0A649VIP0</accession>
<dbReference type="RefSeq" id="YP_010663250.1">
    <property type="nucleotide sequence ID" value="NC_070894.1"/>
</dbReference>
<name>A0A649VIP0_9CAUD</name>
<organism evidence="1 2">
    <name type="scientific">Gordonia phage Lauer</name>
    <dbReference type="NCBI Taxonomy" id="2656538"/>
    <lineage>
        <taxon>Viruses</taxon>
        <taxon>Duplodnaviria</taxon>
        <taxon>Heunggongvirae</taxon>
        <taxon>Uroviricota</taxon>
        <taxon>Caudoviricetes</taxon>
        <taxon>Ponsvirus</taxon>
        <taxon>Ponsvirus lauer</taxon>
    </lineage>
</organism>
<dbReference type="Proteomes" id="UP000426952">
    <property type="component" value="Segment"/>
</dbReference>
<dbReference type="InterPro" id="IPR029058">
    <property type="entry name" value="AB_hydrolase_fold"/>
</dbReference>
<dbReference type="KEGG" id="vg:77939269"/>
<dbReference type="Gene3D" id="3.40.50.1820">
    <property type="entry name" value="alpha/beta hydrolase"/>
    <property type="match status" value="1"/>
</dbReference>
<proteinExistence type="predicted"/>
<keyword evidence="2" id="KW-1185">Reference proteome</keyword>
<gene>
    <name evidence="1" type="primary">43</name>
    <name evidence="1" type="ORF">PBI_LAUER_43</name>
</gene>
<dbReference type="GeneID" id="77939269"/>
<evidence type="ECO:0000313" key="2">
    <source>
        <dbReference type="Proteomes" id="UP000426952"/>
    </source>
</evidence>